<name>A0A3G9G5K1_9CAUL</name>
<evidence type="ECO:0000259" key="1">
    <source>
        <dbReference type="Pfam" id="PF09836"/>
    </source>
</evidence>
<keyword evidence="2" id="KW-0560">Oxidoreductase</keyword>
<protein>
    <submittedName>
        <fullName evidence="2">Glutamate synthase large chain</fullName>
        <ecNumber evidence="2">1.4.1.13</ecNumber>
    </submittedName>
</protein>
<reference evidence="3" key="2">
    <citation type="journal article" date="2017" name="Plant Physiol. Biochem.">
        <title>Differential oxidative and antioxidative response of duckweed Lemna minor toward plant growth promoting/inhibiting bacteria.</title>
        <authorList>
            <person name="Ishizawa H."/>
            <person name="Kuroda M."/>
            <person name="Morikawa M."/>
            <person name="Ike M."/>
        </authorList>
    </citation>
    <scope>NUCLEOTIDE SEQUENCE [LARGE SCALE GENOMIC DNA]</scope>
    <source>
        <plasmid evidence="3">pasem-1 dna</plasmid>
    </source>
</reference>
<gene>
    <name evidence="2" type="ORF">EM6_3233</name>
</gene>
<dbReference type="Proteomes" id="UP000278756">
    <property type="component" value="Plasmid pASEM-1"/>
</dbReference>
<keyword evidence="2" id="KW-0614">Plasmid</keyword>
<dbReference type="AlphaFoldDB" id="A0A3G9G5K1"/>
<dbReference type="InterPro" id="IPR044922">
    <property type="entry name" value="DUF2063_N_sf"/>
</dbReference>
<dbReference type="EMBL" id="AP018829">
    <property type="protein sequence ID" value="BBF82592.1"/>
    <property type="molecule type" value="Genomic_DNA"/>
</dbReference>
<dbReference type="RefSeq" id="WP_126424215.1">
    <property type="nucleotide sequence ID" value="NZ_AP018829.1"/>
</dbReference>
<feature type="domain" description="Putative DNA-binding" evidence="1">
    <location>
        <begin position="4"/>
        <end position="91"/>
    </location>
</feature>
<geneLocation type="plasmid" evidence="3">
    <name>pasem-1 dna</name>
</geneLocation>
<evidence type="ECO:0000313" key="3">
    <source>
        <dbReference type="Proteomes" id="UP000278756"/>
    </source>
</evidence>
<dbReference type="OrthoDB" id="4146344at2"/>
<reference evidence="3" key="1">
    <citation type="journal article" date="2017" name="Biotechnol. Biofuels">
        <title>Evaluation of environmental bacterial communities as a factor affecting the growth of duckweed Lemna minor.</title>
        <authorList>
            <person name="Ishizawa H."/>
            <person name="Kuroda M."/>
            <person name="Morikawa M."/>
            <person name="Ike M."/>
        </authorList>
    </citation>
    <scope>NUCLEOTIDE SEQUENCE [LARGE SCALE GENOMIC DNA]</scope>
    <source>
        <strain evidence="3">M6</strain>
    </source>
</reference>
<organism evidence="2 3">
    <name type="scientific">Asticcacaulis excentricus</name>
    <dbReference type="NCBI Taxonomy" id="78587"/>
    <lineage>
        <taxon>Bacteria</taxon>
        <taxon>Pseudomonadati</taxon>
        <taxon>Pseudomonadota</taxon>
        <taxon>Alphaproteobacteria</taxon>
        <taxon>Caulobacterales</taxon>
        <taxon>Caulobacteraceae</taxon>
        <taxon>Asticcacaulis</taxon>
    </lineage>
</organism>
<dbReference type="GO" id="GO:0004355">
    <property type="term" value="F:glutamate synthase (NADPH) activity"/>
    <property type="evidence" value="ECO:0007669"/>
    <property type="project" value="UniProtKB-EC"/>
</dbReference>
<dbReference type="InterPro" id="IPR018640">
    <property type="entry name" value="DUF2063"/>
</dbReference>
<evidence type="ECO:0000313" key="2">
    <source>
        <dbReference type="EMBL" id="BBF82592.1"/>
    </source>
</evidence>
<proteinExistence type="predicted"/>
<dbReference type="Gene3D" id="1.10.150.690">
    <property type="entry name" value="DUF2063"/>
    <property type="match status" value="1"/>
</dbReference>
<dbReference type="EC" id="1.4.1.13" evidence="2"/>
<sequence length="251" mass="26819">MSAFHQAFVDALTGDTDALSAWVATPDRPSVAVYRNTIMSGLVEALETAFPAVVAALGSDNFHQVAAAFARDHYPAHPMLHDYGGGFADWLAGQDALSEMDWLPDLARLDHLRLSVLNAADLEATSAEGFASLSPEALSHARAHLIPSARLIRFDTTLLSVWEALLAGKGEGLERRPEPETLLVRRVGEGVEVRRLAPDVAVFLSVCAEGGTLAEAAEAALICDPTTDLTALFSHVLGLSCLHLSTERDLL</sequence>
<accession>A0A3G9G5K1</accession>
<dbReference type="Pfam" id="PF09836">
    <property type="entry name" value="DUF2063"/>
    <property type="match status" value="1"/>
</dbReference>